<dbReference type="Proteomes" id="UP000440367">
    <property type="component" value="Unassembled WGS sequence"/>
</dbReference>
<dbReference type="AlphaFoldDB" id="A0A6A3VRD9"/>
<reference evidence="1 2" key="1">
    <citation type="submission" date="2018-08" db="EMBL/GenBank/DDBJ databases">
        <title>Genomic investigation of the strawberry pathogen Phytophthora fragariae indicates pathogenicity is determined by transcriptional variation in three key races.</title>
        <authorList>
            <person name="Adams T.M."/>
            <person name="Armitage A.D."/>
            <person name="Sobczyk M.K."/>
            <person name="Bates H.J."/>
            <person name="Dunwell J.M."/>
            <person name="Nellist C.F."/>
            <person name="Harrison R.J."/>
        </authorList>
    </citation>
    <scope>NUCLEOTIDE SEQUENCE [LARGE SCALE GENOMIC DNA]</scope>
    <source>
        <strain evidence="1 2">BC-1</strain>
    </source>
</reference>
<accession>A0A6A3VRD9</accession>
<dbReference type="EMBL" id="QXGD01004189">
    <property type="protein sequence ID" value="KAE9171968.1"/>
    <property type="molecule type" value="Genomic_DNA"/>
</dbReference>
<gene>
    <name evidence="1" type="ORF">PF002_g29686</name>
</gene>
<evidence type="ECO:0000313" key="2">
    <source>
        <dbReference type="Proteomes" id="UP000440367"/>
    </source>
</evidence>
<organism evidence="1 2">
    <name type="scientific">Phytophthora fragariae</name>
    <dbReference type="NCBI Taxonomy" id="53985"/>
    <lineage>
        <taxon>Eukaryota</taxon>
        <taxon>Sar</taxon>
        <taxon>Stramenopiles</taxon>
        <taxon>Oomycota</taxon>
        <taxon>Peronosporomycetes</taxon>
        <taxon>Peronosporales</taxon>
        <taxon>Peronosporaceae</taxon>
        <taxon>Phytophthora</taxon>
    </lineage>
</organism>
<proteinExistence type="predicted"/>
<comment type="caution">
    <text evidence="1">The sequence shown here is derived from an EMBL/GenBank/DDBJ whole genome shotgun (WGS) entry which is preliminary data.</text>
</comment>
<protein>
    <submittedName>
        <fullName evidence="1">Uncharacterized protein</fullName>
    </submittedName>
</protein>
<sequence>MTPFQSSSSKEPPVSDLQRLAVAATVDSAARRQLIIHFSTSGKSSEEIREILILLYGSATPTKLTKSDEVKVERRRQIMKLVESRKSTKEIADILRLLYGVEDDEEEDVKLKGEVASTE</sequence>
<evidence type="ECO:0000313" key="1">
    <source>
        <dbReference type="EMBL" id="KAE9171968.1"/>
    </source>
</evidence>
<name>A0A6A3VRD9_9STRA</name>